<evidence type="ECO:0000313" key="1">
    <source>
        <dbReference type="EMBL" id="KAK1859658.1"/>
    </source>
</evidence>
<accession>A0ACC3BP10</accession>
<proteinExistence type="predicted"/>
<comment type="caution">
    <text evidence="1">The sequence shown here is derived from an EMBL/GenBank/DDBJ whole genome shotgun (WGS) entry which is preliminary data.</text>
</comment>
<keyword evidence="2" id="KW-1185">Reference proteome</keyword>
<gene>
    <name evidence="1" type="ORF">I4F81_002252</name>
</gene>
<sequence>MLRKHGRLAAHTERLRKPFNESHLAAGSIPGDDETAADLSLSTAAETDVARSSCVGDEAPSSSAVPSEGGSRDAAAGGVGLMHNMGDIAYDAAVGDKNLSSDGSCGDPADVDARVHAATDSEMRAGQAVAPGAPLPNCQPGTGQDAAGASNSEAAAGTRHATIAAEVRAYYESLNDWPHYLIAATETQATFTGKQQRAGVLSRRPGLGSIGRVLNRPAKFKLGVTQSKAFVAELDCGASLKQIVRASSSFRGTPWYDAVVYTLEDDSSTTQGSDDDKSDTSVQYIGEVRAIIRAKGEDWAVICNMAPEEAAPPCPLSARECTPVKWAVPADGEDWSITAVPFRRIARVVHIVPDFEDLLKRRGLLGLPPAAGGPLADLRAMRYFVNAFYPWG</sequence>
<organism evidence="1 2">
    <name type="scientific">Pyropia yezoensis</name>
    <name type="common">Susabi-nori</name>
    <name type="synonym">Porphyra yezoensis</name>
    <dbReference type="NCBI Taxonomy" id="2788"/>
    <lineage>
        <taxon>Eukaryota</taxon>
        <taxon>Rhodophyta</taxon>
        <taxon>Bangiophyceae</taxon>
        <taxon>Bangiales</taxon>
        <taxon>Bangiaceae</taxon>
        <taxon>Pyropia</taxon>
    </lineage>
</organism>
<protein>
    <submittedName>
        <fullName evidence="1">Uncharacterized protein</fullName>
    </submittedName>
</protein>
<reference evidence="1" key="1">
    <citation type="submission" date="2019-11" db="EMBL/GenBank/DDBJ databases">
        <title>Nori genome reveals adaptations in red seaweeds to the harsh intertidal environment.</title>
        <authorList>
            <person name="Wang D."/>
            <person name="Mao Y."/>
        </authorList>
    </citation>
    <scope>NUCLEOTIDE SEQUENCE</scope>
    <source>
        <tissue evidence="1">Gametophyte</tissue>
    </source>
</reference>
<dbReference type="EMBL" id="CM020618">
    <property type="protein sequence ID" value="KAK1859658.1"/>
    <property type="molecule type" value="Genomic_DNA"/>
</dbReference>
<evidence type="ECO:0000313" key="2">
    <source>
        <dbReference type="Proteomes" id="UP000798662"/>
    </source>
</evidence>
<name>A0ACC3BP10_PYRYE</name>
<dbReference type="Proteomes" id="UP000798662">
    <property type="component" value="Chromosome 1"/>
</dbReference>